<sequence>MGKAPSILISTYLTILEDGSSALVVAIGFFPLFLVHNSTVLLSTRKF</sequence>
<reference evidence="2" key="1">
    <citation type="submission" date="2018-02" db="EMBL/GenBank/DDBJ databases">
        <title>Rhizophora mucronata_Transcriptome.</title>
        <authorList>
            <person name="Meera S.P."/>
            <person name="Sreeshan A."/>
            <person name="Augustine A."/>
        </authorList>
    </citation>
    <scope>NUCLEOTIDE SEQUENCE</scope>
    <source>
        <tissue evidence="2">Leaf</tissue>
    </source>
</reference>
<protein>
    <submittedName>
        <fullName evidence="2">Uncharacterized protein</fullName>
    </submittedName>
</protein>
<keyword evidence="1" id="KW-1133">Transmembrane helix</keyword>
<keyword evidence="1" id="KW-0812">Transmembrane</keyword>
<organism evidence="2">
    <name type="scientific">Rhizophora mucronata</name>
    <name type="common">Asiatic mangrove</name>
    <dbReference type="NCBI Taxonomy" id="61149"/>
    <lineage>
        <taxon>Eukaryota</taxon>
        <taxon>Viridiplantae</taxon>
        <taxon>Streptophyta</taxon>
        <taxon>Embryophyta</taxon>
        <taxon>Tracheophyta</taxon>
        <taxon>Spermatophyta</taxon>
        <taxon>Magnoliopsida</taxon>
        <taxon>eudicotyledons</taxon>
        <taxon>Gunneridae</taxon>
        <taxon>Pentapetalae</taxon>
        <taxon>rosids</taxon>
        <taxon>fabids</taxon>
        <taxon>Malpighiales</taxon>
        <taxon>Rhizophoraceae</taxon>
        <taxon>Rhizophora</taxon>
    </lineage>
</organism>
<evidence type="ECO:0000256" key="1">
    <source>
        <dbReference type="SAM" id="Phobius"/>
    </source>
</evidence>
<feature type="transmembrane region" description="Helical" evidence="1">
    <location>
        <begin position="20"/>
        <end position="42"/>
    </location>
</feature>
<keyword evidence="1" id="KW-0472">Membrane</keyword>
<name>A0A2P2K9H6_RHIMU</name>
<proteinExistence type="predicted"/>
<dbReference type="AlphaFoldDB" id="A0A2P2K9H6"/>
<evidence type="ECO:0000313" key="2">
    <source>
        <dbReference type="EMBL" id="MBX02394.1"/>
    </source>
</evidence>
<dbReference type="EMBL" id="GGEC01021910">
    <property type="protein sequence ID" value="MBX02394.1"/>
    <property type="molecule type" value="Transcribed_RNA"/>
</dbReference>
<accession>A0A2P2K9H6</accession>